<reference evidence="2 3" key="1">
    <citation type="submission" date="2015-11" db="EMBL/GenBank/DDBJ databases">
        <title>Whole-Genome Sequence of Candidatus Oderbacter manganicum from the National Park Lower Oder Valley, Germany.</title>
        <authorList>
            <person name="Braun B."/>
            <person name="Liere K."/>
            <person name="Szewzyk U."/>
        </authorList>
    </citation>
    <scope>NUCLEOTIDE SEQUENCE [LARGE SCALE GENOMIC DNA]</scope>
    <source>
        <strain evidence="2 3">OTSz_A_272</strain>
    </source>
</reference>
<evidence type="ECO:0000313" key="2">
    <source>
        <dbReference type="EMBL" id="ANP47839.1"/>
    </source>
</evidence>
<dbReference type="NCBIfam" id="NF047637">
    <property type="entry name" value="lipo_CC0125"/>
    <property type="match status" value="1"/>
</dbReference>
<protein>
    <recommendedName>
        <fullName evidence="4">DUF4136 domain-containing protein</fullName>
    </recommendedName>
</protein>
<feature type="signal peptide" evidence="1">
    <location>
        <begin position="1"/>
        <end position="18"/>
    </location>
</feature>
<dbReference type="KEGG" id="cbot:ATE48_19020"/>
<gene>
    <name evidence="2" type="ORF">ATE48_19020</name>
</gene>
<feature type="chain" id="PRO_5008519034" description="DUF4136 domain-containing protein" evidence="1">
    <location>
        <begin position="19"/>
        <end position="174"/>
    </location>
</feature>
<organism evidence="2 3">
    <name type="scientific">Candidatus Viadribacter manganicus</name>
    <dbReference type="NCBI Taxonomy" id="1759059"/>
    <lineage>
        <taxon>Bacteria</taxon>
        <taxon>Pseudomonadati</taxon>
        <taxon>Pseudomonadota</taxon>
        <taxon>Alphaproteobacteria</taxon>
        <taxon>Hyphomonadales</taxon>
        <taxon>Hyphomonadaceae</taxon>
        <taxon>Candidatus Viadribacter</taxon>
    </lineage>
</organism>
<dbReference type="STRING" id="1759059.ATE48_19020"/>
<evidence type="ECO:0000256" key="1">
    <source>
        <dbReference type="SAM" id="SignalP"/>
    </source>
</evidence>
<dbReference type="Proteomes" id="UP000092498">
    <property type="component" value="Chromosome"/>
</dbReference>
<accession>A0A1B1AMP2</accession>
<dbReference type="AlphaFoldDB" id="A0A1B1AMP2"/>
<dbReference type="OrthoDB" id="7172943at2"/>
<name>A0A1B1AMP2_9PROT</name>
<evidence type="ECO:0008006" key="4">
    <source>
        <dbReference type="Google" id="ProtNLM"/>
    </source>
</evidence>
<proteinExistence type="predicted"/>
<dbReference type="InParanoid" id="A0A1B1AMP2"/>
<dbReference type="PROSITE" id="PS51257">
    <property type="entry name" value="PROKAR_LIPOPROTEIN"/>
    <property type="match status" value="1"/>
</dbReference>
<dbReference type="EMBL" id="CP013244">
    <property type="protein sequence ID" value="ANP47839.1"/>
    <property type="molecule type" value="Genomic_DNA"/>
</dbReference>
<sequence length="174" mass="18199">MIRILSFAAAAFALVACASTPAGPPYTAAASASSAGYSETQIESNRYFVTYRAPSGAEAARLEDYALLRAAELTLQNGREWFWVDRRSLDQQSAARSTGPSLGVGIGGGSYGRSSGASVGVGFNIPLGNQPQAPRARGATYEIRFGEGPKPDDANAYDARSTSQAIRARISTIG</sequence>
<dbReference type="RefSeq" id="WP_066774359.1">
    <property type="nucleotide sequence ID" value="NZ_CP013244.1"/>
</dbReference>
<evidence type="ECO:0000313" key="3">
    <source>
        <dbReference type="Proteomes" id="UP000092498"/>
    </source>
</evidence>
<keyword evidence="3" id="KW-1185">Reference proteome</keyword>
<keyword evidence="1" id="KW-0732">Signal</keyword>